<sequence>MLYSLPGKEQSPPAIFRIEVIQHLHQFFTPGVRHVVVKQVELSQTLTEEATKNNSRFLILVAVAPNRIKATRSRADDGPTVLCFIEELLP</sequence>
<dbReference type="AlphaFoldDB" id="A0A9Q7ZLM4"/>
<dbReference type="EMBL" id="UIGT01000001">
    <property type="protein sequence ID" value="SUX81150.1"/>
    <property type="molecule type" value="Genomic_DNA"/>
</dbReference>
<gene>
    <name evidence="1" type="ORF">NCTC8782_03770</name>
</gene>
<organism evidence="1 2">
    <name type="scientific">Citrobacter youngae</name>
    <dbReference type="NCBI Taxonomy" id="133448"/>
    <lineage>
        <taxon>Bacteria</taxon>
        <taxon>Pseudomonadati</taxon>
        <taxon>Pseudomonadota</taxon>
        <taxon>Gammaproteobacteria</taxon>
        <taxon>Enterobacterales</taxon>
        <taxon>Enterobacteriaceae</taxon>
        <taxon>Citrobacter</taxon>
        <taxon>Citrobacter freundii complex</taxon>
    </lineage>
</organism>
<proteinExistence type="predicted"/>
<name>A0A9Q7ZLM4_9ENTR</name>
<evidence type="ECO:0000313" key="2">
    <source>
        <dbReference type="Proteomes" id="UP000255286"/>
    </source>
</evidence>
<dbReference type="Proteomes" id="UP000255286">
    <property type="component" value="Unassembled WGS sequence"/>
</dbReference>
<accession>A0A9Q7ZLM4</accession>
<evidence type="ECO:0000313" key="1">
    <source>
        <dbReference type="EMBL" id="SUX81150.1"/>
    </source>
</evidence>
<comment type="caution">
    <text evidence="1">The sequence shown here is derived from an EMBL/GenBank/DDBJ whole genome shotgun (WGS) entry which is preliminary data.</text>
</comment>
<protein>
    <submittedName>
        <fullName evidence="1">Uncharacterized protein</fullName>
    </submittedName>
</protein>
<reference evidence="1 2" key="1">
    <citation type="submission" date="2018-06" db="EMBL/GenBank/DDBJ databases">
        <authorList>
            <consortium name="Pathogen Informatics"/>
            <person name="Doyle S."/>
        </authorList>
    </citation>
    <scope>NUCLEOTIDE SEQUENCE [LARGE SCALE GENOMIC DNA]</scope>
    <source>
        <strain evidence="1 2">NCTC8782</strain>
    </source>
</reference>